<dbReference type="RefSeq" id="WP_068310986.1">
    <property type="nucleotide sequence ID" value="NZ_LNYY01000021.1"/>
</dbReference>
<sequence>MAKSSLKSPPIQQGKNFSVNTDNSSTNPYKPLFSLEHLQPNYCISDCTKEQKAALADALRKRGKMTWNEIIQAHKHGLGTEKIAQHAIKAPMPKDITPDTNLIALRFDGKAAMVGRRDGRVFIVYWIDHNFTLYDH</sequence>
<feature type="region of interest" description="Disordered" evidence="1">
    <location>
        <begin position="1"/>
        <end position="23"/>
    </location>
</feature>
<protein>
    <submittedName>
        <fullName evidence="2">Uncharacterized protein</fullName>
    </submittedName>
</protein>
<dbReference type="EMBL" id="LNYY01000021">
    <property type="protein sequence ID" value="KTD66718.1"/>
    <property type="molecule type" value="Genomic_DNA"/>
</dbReference>
<dbReference type="STRING" id="947033.Lste_2924"/>
<name>A0A0W0ZD40_9GAMM</name>
<keyword evidence="3" id="KW-1185">Reference proteome</keyword>
<dbReference type="AlphaFoldDB" id="A0A0W0ZD40"/>
<comment type="caution">
    <text evidence="2">The sequence shown here is derived from an EMBL/GenBank/DDBJ whole genome shotgun (WGS) entry which is preliminary data.</text>
</comment>
<evidence type="ECO:0000313" key="2">
    <source>
        <dbReference type="EMBL" id="KTD66718.1"/>
    </source>
</evidence>
<organism evidence="2 3">
    <name type="scientific">Legionella steelei</name>
    <dbReference type="NCBI Taxonomy" id="947033"/>
    <lineage>
        <taxon>Bacteria</taxon>
        <taxon>Pseudomonadati</taxon>
        <taxon>Pseudomonadota</taxon>
        <taxon>Gammaproteobacteria</taxon>
        <taxon>Legionellales</taxon>
        <taxon>Legionellaceae</taxon>
        <taxon>Legionella</taxon>
    </lineage>
</organism>
<reference evidence="2 3" key="1">
    <citation type="submission" date="2015-11" db="EMBL/GenBank/DDBJ databases">
        <title>Genomic analysis of 38 Legionella species identifies large and diverse effector repertoires.</title>
        <authorList>
            <person name="Burstein D."/>
            <person name="Amaro F."/>
            <person name="Zusman T."/>
            <person name="Lifshitz Z."/>
            <person name="Cohen O."/>
            <person name="Gilbert J.A."/>
            <person name="Pupko T."/>
            <person name="Shuman H.A."/>
            <person name="Segal G."/>
        </authorList>
    </citation>
    <scope>NUCLEOTIDE SEQUENCE [LARGE SCALE GENOMIC DNA]</scope>
    <source>
        <strain evidence="2 3">IMVS3376</strain>
    </source>
</reference>
<dbReference type="PATRIC" id="fig|947033.5.peg.3098"/>
<dbReference type="Proteomes" id="UP000054926">
    <property type="component" value="Unassembled WGS sequence"/>
</dbReference>
<gene>
    <name evidence="2" type="ORF">Lste_2924</name>
</gene>
<evidence type="ECO:0000313" key="3">
    <source>
        <dbReference type="Proteomes" id="UP000054926"/>
    </source>
</evidence>
<evidence type="ECO:0000256" key="1">
    <source>
        <dbReference type="SAM" id="MobiDB-lite"/>
    </source>
</evidence>
<accession>A0A0W0ZD40</accession>
<proteinExistence type="predicted"/>